<protein>
    <submittedName>
        <fullName evidence="1">(northern house mosquito) hypothetical protein</fullName>
    </submittedName>
</protein>
<evidence type="ECO:0000313" key="1">
    <source>
        <dbReference type="EMBL" id="CAG6486061.1"/>
    </source>
</evidence>
<organism evidence="1">
    <name type="scientific">Culex pipiens</name>
    <name type="common">House mosquito</name>
    <dbReference type="NCBI Taxonomy" id="7175"/>
    <lineage>
        <taxon>Eukaryota</taxon>
        <taxon>Metazoa</taxon>
        <taxon>Ecdysozoa</taxon>
        <taxon>Arthropoda</taxon>
        <taxon>Hexapoda</taxon>
        <taxon>Insecta</taxon>
        <taxon>Pterygota</taxon>
        <taxon>Neoptera</taxon>
        <taxon>Endopterygota</taxon>
        <taxon>Diptera</taxon>
        <taxon>Nematocera</taxon>
        <taxon>Culicoidea</taxon>
        <taxon>Culicidae</taxon>
        <taxon>Culicinae</taxon>
        <taxon>Culicini</taxon>
        <taxon>Culex</taxon>
        <taxon>Culex</taxon>
    </lineage>
</organism>
<reference evidence="1" key="1">
    <citation type="submission" date="2021-05" db="EMBL/GenBank/DDBJ databases">
        <authorList>
            <person name="Alioto T."/>
            <person name="Alioto T."/>
            <person name="Gomez Garrido J."/>
        </authorList>
    </citation>
    <scope>NUCLEOTIDE SEQUENCE</scope>
</reference>
<accession>A0A8D8C2V2</accession>
<name>A0A8D8C2V2_CULPI</name>
<dbReference type="AlphaFoldDB" id="A0A8D8C2V2"/>
<dbReference type="EMBL" id="HBUE01102596">
    <property type="protein sequence ID" value="CAG6486061.1"/>
    <property type="molecule type" value="Transcribed_RNA"/>
</dbReference>
<sequence>MADLAYSTLKLMKGKVIVVVKIIESVFFNPEQLITVLGVIGGCIFENVFASVYIQHSWVLGNSFSGTVLFLLGLRMVCKAATVDGQEQLIDTSLLTSRENNLKMQT</sequence>
<proteinExistence type="predicted"/>